<dbReference type="AlphaFoldDB" id="A0A6M0U6R7"/>
<feature type="domain" description="DUF3955" evidence="2">
    <location>
        <begin position="3"/>
        <end position="59"/>
    </location>
</feature>
<dbReference type="EMBL" id="CP040626">
    <property type="protein sequence ID" value="QMW90110.1"/>
    <property type="molecule type" value="Genomic_DNA"/>
</dbReference>
<keyword evidence="1" id="KW-1133">Transmembrane helix</keyword>
<evidence type="ECO:0000259" key="2">
    <source>
        <dbReference type="Pfam" id="PF13127"/>
    </source>
</evidence>
<evidence type="ECO:0000313" key="4">
    <source>
        <dbReference type="EMBL" id="VYU77110.1"/>
    </source>
</evidence>
<organism evidence="4">
    <name type="scientific">Clostridium butyricum</name>
    <dbReference type="NCBI Taxonomy" id="1492"/>
    <lineage>
        <taxon>Bacteria</taxon>
        <taxon>Bacillati</taxon>
        <taxon>Bacillota</taxon>
        <taxon>Clostridia</taxon>
        <taxon>Eubacteriales</taxon>
        <taxon>Clostridiaceae</taxon>
        <taxon>Clostridium</taxon>
    </lineage>
</organism>
<proteinExistence type="predicted"/>
<evidence type="ECO:0000256" key="1">
    <source>
        <dbReference type="SAM" id="Phobius"/>
    </source>
</evidence>
<keyword evidence="1" id="KW-0472">Membrane</keyword>
<accession>A0A6M0U6R7</accession>
<dbReference type="GeneID" id="92943258"/>
<sequence>MKKYLLNLIPFILTALCFVAYNLIGSEVLPDGTLSEPFFLIPISWFFFLIGVTWLIINIILSFIHKIKKKI</sequence>
<reference evidence="3 5" key="1">
    <citation type="submission" date="2019-05" db="EMBL/GenBank/DDBJ databases">
        <authorList>
            <person name="Schori C."/>
            <person name="Ahrens C."/>
        </authorList>
    </citation>
    <scope>NUCLEOTIDE SEQUENCE [LARGE SCALE GENOMIC DNA]</scope>
    <source>
        <strain evidence="3 5">DSM 10702</strain>
    </source>
</reference>
<evidence type="ECO:0000313" key="3">
    <source>
        <dbReference type="EMBL" id="QMW90110.1"/>
    </source>
</evidence>
<dbReference type="RefSeq" id="WP_002579325.1">
    <property type="nucleotide sequence ID" value="NZ_AP019716.1"/>
</dbReference>
<keyword evidence="1" id="KW-0812">Transmembrane</keyword>
<dbReference type="Proteomes" id="UP000515243">
    <property type="component" value="Chromosome 1"/>
</dbReference>
<dbReference type="InterPro" id="IPR025016">
    <property type="entry name" value="DUF3955"/>
</dbReference>
<reference evidence="4" key="2">
    <citation type="submission" date="2019-11" db="EMBL/GenBank/DDBJ databases">
        <authorList>
            <person name="Feng L."/>
        </authorList>
    </citation>
    <scope>NUCLEOTIDE SEQUENCE</scope>
    <source>
        <strain evidence="4">CButyricumLFYP62</strain>
    </source>
</reference>
<gene>
    <name evidence="4" type="ORF">CBLFYP62_03960</name>
    <name evidence="3" type="ORF">FF104_03840</name>
</gene>
<feature type="transmembrane region" description="Helical" evidence="1">
    <location>
        <begin position="44"/>
        <end position="64"/>
    </location>
</feature>
<dbReference type="Pfam" id="PF13127">
    <property type="entry name" value="DUF3955"/>
    <property type="match status" value="1"/>
</dbReference>
<feature type="transmembrane region" description="Helical" evidence="1">
    <location>
        <begin position="5"/>
        <end position="24"/>
    </location>
</feature>
<protein>
    <submittedName>
        <fullName evidence="3">DUF3955 domain-containing protein</fullName>
    </submittedName>
</protein>
<dbReference type="EMBL" id="CACRTU010000049">
    <property type="protein sequence ID" value="VYU77110.1"/>
    <property type="molecule type" value="Genomic_DNA"/>
</dbReference>
<evidence type="ECO:0000313" key="5">
    <source>
        <dbReference type="Proteomes" id="UP000515243"/>
    </source>
</evidence>
<name>A0A6M0U6R7_CLOBU</name>